<feature type="region of interest" description="Disordered" evidence="1">
    <location>
        <begin position="590"/>
        <end position="622"/>
    </location>
</feature>
<dbReference type="Pfam" id="PF21034">
    <property type="entry name" value="BCAS3_WD40"/>
    <property type="match status" value="2"/>
</dbReference>
<keyword evidence="4" id="KW-1185">Reference proteome</keyword>
<gene>
    <name evidence="3" type="ORF">DACRYDRAFT_115899</name>
</gene>
<dbReference type="OrthoDB" id="25778at2759"/>
<dbReference type="Gene3D" id="2.130.10.10">
    <property type="entry name" value="YVTN repeat-like/Quinoprotein amine dehydrogenase"/>
    <property type="match status" value="1"/>
</dbReference>
<dbReference type="GO" id="GO:0042594">
    <property type="term" value="P:response to starvation"/>
    <property type="evidence" value="ECO:0007669"/>
    <property type="project" value="TreeGrafter"/>
</dbReference>
<dbReference type="InterPro" id="IPR015943">
    <property type="entry name" value="WD40/YVTN_repeat-like_dom_sf"/>
</dbReference>
<feature type="compositionally biased region" description="Polar residues" evidence="1">
    <location>
        <begin position="726"/>
        <end position="745"/>
    </location>
</feature>
<dbReference type="SUPFAM" id="SSF50978">
    <property type="entry name" value="WD40 repeat-like"/>
    <property type="match status" value="1"/>
</dbReference>
<dbReference type="AlphaFoldDB" id="M5GD24"/>
<dbReference type="PANTHER" id="PTHR13268:SF0">
    <property type="entry name" value="BCAS3 MICROTUBULE ASSOCIATED CELL MIGRATION FACTOR"/>
    <property type="match status" value="1"/>
</dbReference>
<feature type="region of interest" description="Disordered" evidence="1">
    <location>
        <begin position="648"/>
        <end position="678"/>
    </location>
</feature>
<reference evidence="3 4" key="1">
    <citation type="journal article" date="2012" name="Science">
        <title>The Paleozoic origin of enzymatic lignin decomposition reconstructed from 31 fungal genomes.</title>
        <authorList>
            <person name="Floudas D."/>
            <person name="Binder M."/>
            <person name="Riley R."/>
            <person name="Barry K."/>
            <person name="Blanchette R.A."/>
            <person name="Henrissat B."/>
            <person name="Martinez A.T."/>
            <person name="Otillar R."/>
            <person name="Spatafora J.W."/>
            <person name="Yadav J.S."/>
            <person name="Aerts A."/>
            <person name="Benoit I."/>
            <person name="Boyd A."/>
            <person name="Carlson A."/>
            <person name="Copeland A."/>
            <person name="Coutinho P.M."/>
            <person name="de Vries R.P."/>
            <person name="Ferreira P."/>
            <person name="Findley K."/>
            <person name="Foster B."/>
            <person name="Gaskell J."/>
            <person name="Glotzer D."/>
            <person name="Gorecki P."/>
            <person name="Heitman J."/>
            <person name="Hesse C."/>
            <person name="Hori C."/>
            <person name="Igarashi K."/>
            <person name="Jurgens J.A."/>
            <person name="Kallen N."/>
            <person name="Kersten P."/>
            <person name="Kohler A."/>
            <person name="Kuees U."/>
            <person name="Kumar T.K.A."/>
            <person name="Kuo A."/>
            <person name="LaButti K."/>
            <person name="Larrondo L.F."/>
            <person name="Lindquist E."/>
            <person name="Ling A."/>
            <person name="Lombard V."/>
            <person name="Lucas S."/>
            <person name="Lundell T."/>
            <person name="Martin R."/>
            <person name="McLaughlin D.J."/>
            <person name="Morgenstern I."/>
            <person name="Morin E."/>
            <person name="Murat C."/>
            <person name="Nagy L.G."/>
            <person name="Nolan M."/>
            <person name="Ohm R.A."/>
            <person name="Patyshakuliyeva A."/>
            <person name="Rokas A."/>
            <person name="Ruiz-Duenas F.J."/>
            <person name="Sabat G."/>
            <person name="Salamov A."/>
            <person name="Samejima M."/>
            <person name="Schmutz J."/>
            <person name="Slot J.C."/>
            <person name="St John F."/>
            <person name="Stenlid J."/>
            <person name="Sun H."/>
            <person name="Sun S."/>
            <person name="Syed K."/>
            <person name="Tsang A."/>
            <person name="Wiebenga A."/>
            <person name="Young D."/>
            <person name="Pisabarro A."/>
            <person name="Eastwood D.C."/>
            <person name="Martin F."/>
            <person name="Cullen D."/>
            <person name="Grigoriev I.V."/>
            <person name="Hibbett D.S."/>
        </authorList>
    </citation>
    <scope>NUCLEOTIDE SEQUENCE [LARGE SCALE GENOMIC DNA]</scope>
    <source>
        <strain evidence="3 4">DJM-731 SS1</strain>
    </source>
</reference>
<evidence type="ECO:0000256" key="1">
    <source>
        <dbReference type="SAM" id="MobiDB-lite"/>
    </source>
</evidence>
<name>M5GD24_DACPD</name>
<evidence type="ECO:0000259" key="2">
    <source>
        <dbReference type="Pfam" id="PF21034"/>
    </source>
</evidence>
<dbReference type="GeneID" id="63685154"/>
<feature type="region of interest" description="Disordered" evidence="1">
    <location>
        <begin position="992"/>
        <end position="1065"/>
    </location>
</feature>
<dbReference type="PANTHER" id="PTHR13268">
    <property type="entry name" value="BREAST CARCINOMA AMPLIFIED SEQUENCE 3"/>
    <property type="match status" value="1"/>
</dbReference>
<evidence type="ECO:0000313" key="4">
    <source>
        <dbReference type="Proteomes" id="UP000030653"/>
    </source>
</evidence>
<dbReference type="RefSeq" id="XP_040629005.1">
    <property type="nucleotide sequence ID" value="XM_040770092.1"/>
</dbReference>
<dbReference type="HOGENOM" id="CLU_004106_0_0_1"/>
<dbReference type="Proteomes" id="UP000030653">
    <property type="component" value="Unassembled WGS sequence"/>
</dbReference>
<dbReference type="STRING" id="1858805.M5GD24"/>
<dbReference type="EMBL" id="JH795862">
    <property type="protein sequence ID" value="EJU02108.1"/>
    <property type="molecule type" value="Genomic_DNA"/>
</dbReference>
<accession>M5GD24</accession>
<feature type="compositionally biased region" description="Basic residues" evidence="1">
    <location>
        <begin position="1052"/>
        <end position="1065"/>
    </location>
</feature>
<feature type="compositionally biased region" description="Acidic residues" evidence="1">
    <location>
        <begin position="996"/>
        <end position="1011"/>
    </location>
</feature>
<dbReference type="InterPro" id="IPR048382">
    <property type="entry name" value="BCAS3_WD40"/>
</dbReference>
<feature type="compositionally biased region" description="Low complexity" evidence="1">
    <location>
        <begin position="668"/>
        <end position="678"/>
    </location>
</feature>
<dbReference type="OMA" id="VLPMYPN"/>
<dbReference type="GO" id="GO:0005737">
    <property type="term" value="C:cytoplasm"/>
    <property type="evidence" value="ECO:0007669"/>
    <property type="project" value="TreeGrafter"/>
</dbReference>
<evidence type="ECO:0000313" key="3">
    <source>
        <dbReference type="EMBL" id="EJU02108.1"/>
    </source>
</evidence>
<dbReference type="GO" id="GO:0006914">
    <property type="term" value="P:autophagy"/>
    <property type="evidence" value="ECO:0007669"/>
    <property type="project" value="InterPro"/>
</dbReference>
<feature type="compositionally biased region" description="Basic and acidic residues" evidence="1">
    <location>
        <begin position="1012"/>
        <end position="1024"/>
    </location>
</feature>
<feature type="compositionally biased region" description="Polar residues" evidence="1">
    <location>
        <begin position="654"/>
        <end position="664"/>
    </location>
</feature>
<proteinExistence type="predicted"/>
<feature type="region of interest" description="Disordered" evidence="1">
    <location>
        <begin position="721"/>
        <end position="745"/>
    </location>
</feature>
<organism evidence="3 4">
    <name type="scientific">Dacryopinax primogenitus (strain DJM 731)</name>
    <name type="common">Brown rot fungus</name>
    <dbReference type="NCBI Taxonomy" id="1858805"/>
    <lineage>
        <taxon>Eukaryota</taxon>
        <taxon>Fungi</taxon>
        <taxon>Dikarya</taxon>
        <taxon>Basidiomycota</taxon>
        <taxon>Agaricomycotina</taxon>
        <taxon>Dacrymycetes</taxon>
        <taxon>Dacrymycetales</taxon>
        <taxon>Dacrymycetaceae</taxon>
        <taxon>Dacryopinax</taxon>
    </lineage>
</organism>
<feature type="compositionally biased region" description="Polar residues" evidence="1">
    <location>
        <begin position="590"/>
        <end position="620"/>
    </location>
</feature>
<dbReference type="InterPro" id="IPR036322">
    <property type="entry name" value="WD40_repeat_dom_sf"/>
</dbReference>
<dbReference type="InterPro" id="IPR045142">
    <property type="entry name" value="BCAS3-like"/>
</dbReference>
<feature type="domain" description="BCAS3 WD40" evidence="2">
    <location>
        <begin position="443"/>
        <end position="574"/>
    </location>
</feature>
<protein>
    <recommendedName>
        <fullName evidence="2">BCAS3 WD40 domain-containing protein</fullName>
    </recommendedName>
</protein>
<sequence length="1065" mass="116912">MPNQDTRNDVSNNVQVAGHIRQPILPREPSTLETLTNALSSLSTRVLPASASNVAGISAERRLSLHAPELGGVAFPTSPMAPFSTLEEQFAPQAQREYFTRARERERESIGSVNDLTLGAFGEREEIVWSGFDNLQLEPRAPPKRVLMIVYVSGFQMWDTTDPDNALEILNLREKAFLGLDSAMMLPTPLPSQETPDEMYNLRPLLALVRGGQPSIAGSAKLEVVLYSLRTNEIVKTIPFSRRGSPGRAVIAASDRYLVVGTSQPPALHVFSASSLSPVLTPITDIAPHPITQLPVFTLGTRLLAYATTRILDSGQTGIITRESQGNEVIIAPSATSTVLEIGKAAQKVGGGVFSGVKTLGGMGYAYFSGRGQETSRADESPYKPYSRSAPQPSTFLGNVASLSALSGFHPPLEELRPSGKTAETGFVSVVDLDGHASGKFRQLAHFRPSAKPTTILQWNPTSSLLFVTSTDGRAFNIYEMRNKSRLASDIPLPAGIQEDLPHVWHRYELKRGSTPATVVRAIWSPDGRWLAVGTQRRTVHLYALSPYFGPPSTDTHGNAKIRNPTSFQQLSCIVHPIVRFHFSRATDLNITSGTDNQPSTTTSGLIAMPSNGSRTSSGPQLALSFLPRHSSLSSRLIPHPQLSAVASPYGVPSPNTRSPQLQPVRSPPMLRRPSSSSSFSGNLQDLILAYFQDVLVFNPADGMMSLQRCLLSQSSQSAPVVELGTPSSGGTPLNDRTPSSSFSSQRIPNLGALLSGSASGRGMENLIATANAVASWNLERDMTWPEVRQPLQKSAARYAIGQLGRNALRNGWLANAEIETCSQSTRILPRSIYQAHQFDFFALPEDYKSKVRNYELDMLALRIEVRQAIEIRPLQRRPSLSSISGQDETAIASSFDEPIASAMRTVLDAQATTLIIPAYPNAVSPRTVNTWLDPGPVRSVANSLQEGLHEGFGLLKKEITRVRAHKRRSISDQFDNSLRFDENDTIFETVHHEEEETAREEEEWERDEEADYRRARDNDRFDDLIVGVMDEEEEERKAMAARVQQQPSKPKPTRRNGRHRKGTK</sequence>
<feature type="domain" description="BCAS3 WD40" evidence="2">
    <location>
        <begin position="143"/>
        <end position="357"/>
    </location>
</feature>